<dbReference type="InParanoid" id="D6TIP2"/>
<evidence type="ECO:0008006" key="4">
    <source>
        <dbReference type="Google" id="ProtNLM"/>
    </source>
</evidence>
<feature type="region of interest" description="Disordered" evidence="1">
    <location>
        <begin position="1"/>
        <end position="45"/>
    </location>
</feature>
<comment type="caution">
    <text evidence="2">The sequence shown here is derived from an EMBL/GenBank/DDBJ whole genome shotgun (WGS) entry which is preliminary data.</text>
</comment>
<dbReference type="SUPFAM" id="SSF55785">
    <property type="entry name" value="PYP-like sensor domain (PAS domain)"/>
    <property type="match status" value="1"/>
</dbReference>
<dbReference type="EMBL" id="ADVG01000001">
    <property type="protein sequence ID" value="EFH89299.1"/>
    <property type="molecule type" value="Genomic_DNA"/>
</dbReference>
<name>D6TIP2_KTERA</name>
<dbReference type="Proteomes" id="UP000004508">
    <property type="component" value="Unassembled WGS sequence"/>
</dbReference>
<evidence type="ECO:0000313" key="2">
    <source>
        <dbReference type="EMBL" id="EFH89299.1"/>
    </source>
</evidence>
<sequence>MEENQRSVSHNHTKKVNQQSSIPPAKRLAPRSQSHTTPKEGVPSPQLEAVFASLPDAALACDRDGKLPCMNGAALKLFEVSSTRPWLGTPYREFLQRYEWYNELHHPTFPAPWLLKPDSNAAEASHTYEQTLMLSLPSGRKTLLELRCSSLLDAELQMSGMVSLFHEVTPRYQKALHLQRVFEAISALNEAIALIPEHLAFAFSDDMPLLSSPMLFVAQQLVDVIRQVLAYWRVSLIAFGSQTQRFSYAVGSGFTAEQEQQLREIRGRFLFTEIVDVTVRALLHANQEVILRADRLHFPVGYPADFGAANLLIIPCSWISIWPGPCSLPNRGETVATARKRSSS</sequence>
<dbReference type="Gene3D" id="3.30.450.20">
    <property type="entry name" value="PAS domain"/>
    <property type="match status" value="1"/>
</dbReference>
<evidence type="ECO:0000256" key="1">
    <source>
        <dbReference type="SAM" id="MobiDB-lite"/>
    </source>
</evidence>
<evidence type="ECO:0000313" key="3">
    <source>
        <dbReference type="Proteomes" id="UP000004508"/>
    </source>
</evidence>
<reference evidence="2 3" key="1">
    <citation type="journal article" date="2011" name="Stand. Genomic Sci.">
        <title>Non-contiguous finished genome sequence and contextual data of the filamentous soil bacterium Ktedonobacter racemifer type strain (SOSP1-21).</title>
        <authorList>
            <person name="Chang Y.J."/>
            <person name="Land M."/>
            <person name="Hauser L."/>
            <person name="Chertkov O."/>
            <person name="Del Rio T.G."/>
            <person name="Nolan M."/>
            <person name="Copeland A."/>
            <person name="Tice H."/>
            <person name="Cheng J.F."/>
            <person name="Lucas S."/>
            <person name="Han C."/>
            <person name="Goodwin L."/>
            <person name="Pitluck S."/>
            <person name="Ivanova N."/>
            <person name="Ovchinikova G."/>
            <person name="Pati A."/>
            <person name="Chen A."/>
            <person name="Palaniappan K."/>
            <person name="Mavromatis K."/>
            <person name="Liolios K."/>
            <person name="Brettin T."/>
            <person name="Fiebig A."/>
            <person name="Rohde M."/>
            <person name="Abt B."/>
            <person name="Goker M."/>
            <person name="Detter J.C."/>
            <person name="Woyke T."/>
            <person name="Bristow J."/>
            <person name="Eisen J.A."/>
            <person name="Markowitz V."/>
            <person name="Hugenholtz P."/>
            <person name="Kyrpides N.C."/>
            <person name="Klenk H.P."/>
            <person name="Lapidus A."/>
        </authorList>
    </citation>
    <scope>NUCLEOTIDE SEQUENCE [LARGE SCALE GENOMIC DNA]</scope>
    <source>
        <strain evidence="3">DSM 44963</strain>
    </source>
</reference>
<proteinExistence type="predicted"/>
<protein>
    <recommendedName>
        <fullName evidence="4">PAS domain-containing protein</fullName>
    </recommendedName>
</protein>
<organism evidence="2 3">
    <name type="scientific">Ktedonobacter racemifer DSM 44963</name>
    <dbReference type="NCBI Taxonomy" id="485913"/>
    <lineage>
        <taxon>Bacteria</taxon>
        <taxon>Bacillati</taxon>
        <taxon>Chloroflexota</taxon>
        <taxon>Ktedonobacteria</taxon>
        <taxon>Ktedonobacterales</taxon>
        <taxon>Ktedonobacteraceae</taxon>
        <taxon>Ktedonobacter</taxon>
    </lineage>
</organism>
<dbReference type="STRING" id="485913.Krac_10846"/>
<accession>D6TIP2</accession>
<dbReference type="InterPro" id="IPR035965">
    <property type="entry name" value="PAS-like_dom_sf"/>
</dbReference>
<keyword evidence="3" id="KW-1185">Reference proteome</keyword>
<gene>
    <name evidence="2" type="ORF">Krac_10846</name>
</gene>
<dbReference type="AlphaFoldDB" id="D6TIP2"/>